<evidence type="ECO:0000259" key="4">
    <source>
        <dbReference type="PROSITE" id="PS50114"/>
    </source>
</evidence>
<dbReference type="InterPro" id="IPR000679">
    <property type="entry name" value="Znf_GATA"/>
</dbReference>
<dbReference type="AlphaFoldDB" id="A0AAD6ZIA3"/>
<feature type="transmembrane region" description="Helical" evidence="3">
    <location>
        <begin position="128"/>
        <end position="154"/>
    </location>
</feature>
<comment type="caution">
    <text evidence="5">The sequence shown here is derived from an EMBL/GenBank/DDBJ whole genome shotgun (WGS) entry which is preliminary data.</text>
</comment>
<gene>
    <name evidence="5" type="ORF">DFH08DRAFT_969417</name>
</gene>
<feature type="compositionally biased region" description="Polar residues" evidence="2">
    <location>
        <begin position="62"/>
        <end position="72"/>
    </location>
</feature>
<reference evidence="5" key="1">
    <citation type="submission" date="2023-03" db="EMBL/GenBank/DDBJ databases">
        <title>Massive genome expansion in bonnet fungi (Mycena s.s.) driven by repeated elements and novel gene families across ecological guilds.</title>
        <authorList>
            <consortium name="Lawrence Berkeley National Laboratory"/>
            <person name="Harder C.B."/>
            <person name="Miyauchi S."/>
            <person name="Viragh M."/>
            <person name="Kuo A."/>
            <person name="Thoen E."/>
            <person name="Andreopoulos B."/>
            <person name="Lu D."/>
            <person name="Skrede I."/>
            <person name="Drula E."/>
            <person name="Henrissat B."/>
            <person name="Morin E."/>
            <person name="Kohler A."/>
            <person name="Barry K."/>
            <person name="LaButti K."/>
            <person name="Morin E."/>
            <person name="Salamov A."/>
            <person name="Lipzen A."/>
            <person name="Mereny Z."/>
            <person name="Hegedus B."/>
            <person name="Baldrian P."/>
            <person name="Stursova M."/>
            <person name="Weitz H."/>
            <person name="Taylor A."/>
            <person name="Grigoriev I.V."/>
            <person name="Nagy L.G."/>
            <person name="Martin F."/>
            <person name="Kauserud H."/>
        </authorList>
    </citation>
    <scope>NUCLEOTIDE SEQUENCE</scope>
    <source>
        <strain evidence="5">CBHHK002</strain>
    </source>
</reference>
<keyword evidence="3" id="KW-0812">Transmembrane</keyword>
<keyword evidence="1" id="KW-0863">Zinc-finger</keyword>
<dbReference type="PROSITE" id="PS50114">
    <property type="entry name" value="GATA_ZN_FINGER_2"/>
    <property type="match status" value="1"/>
</dbReference>
<dbReference type="InterPro" id="IPR013088">
    <property type="entry name" value="Znf_NHR/GATA"/>
</dbReference>
<dbReference type="GO" id="GO:0043565">
    <property type="term" value="F:sequence-specific DNA binding"/>
    <property type="evidence" value="ECO:0007669"/>
    <property type="project" value="InterPro"/>
</dbReference>
<keyword evidence="6" id="KW-1185">Reference proteome</keyword>
<dbReference type="Gene3D" id="3.30.50.10">
    <property type="entry name" value="Erythroid Transcription Factor GATA-1, subunit A"/>
    <property type="match status" value="1"/>
</dbReference>
<evidence type="ECO:0000256" key="2">
    <source>
        <dbReference type="SAM" id="MobiDB-lite"/>
    </source>
</evidence>
<sequence length="306" mass="32448">MRRNATTATRRRPRSGARTTRKTICNACGLYYKLDGSAHPISKSGIIRERLLHDARRGEASASVSETPTASPDVSCRMYPGHGPASSASPRPTELHPPSRGRRRTCARVHAVGKSAGTPPAVLHCQRIVAALGWLAVLLGLIIVLLSPGFAMAFSPYLVIQRDGDAPSFVPHRSYVAEMMAGGETSPLFGLLSAHTSPAAARAADVSHCLADLWLHAVSTIALLPPSIPTIPTSAHGPKPDRDPPRDQAFGLAHDSSATLQLQGHYPLAPALTYLVSSTMVLQWYSDGVGSYAGCGARARSRLSQG</sequence>
<evidence type="ECO:0000256" key="1">
    <source>
        <dbReference type="PROSITE-ProRule" id="PRU00094"/>
    </source>
</evidence>
<keyword evidence="3" id="KW-0472">Membrane</keyword>
<dbReference type="EMBL" id="JARIHO010000047">
    <property type="protein sequence ID" value="KAJ7323351.1"/>
    <property type="molecule type" value="Genomic_DNA"/>
</dbReference>
<feature type="region of interest" description="Disordered" evidence="2">
    <location>
        <begin position="58"/>
        <end position="103"/>
    </location>
</feature>
<keyword evidence="1" id="KW-0862">Zinc</keyword>
<keyword evidence="1" id="KW-0479">Metal-binding</keyword>
<proteinExistence type="predicted"/>
<evidence type="ECO:0000313" key="6">
    <source>
        <dbReference type="Proteomes" id="UP001218218"/>
    </source>
</evidence>
<name>A0AAD6ZIA3_9AGAR</name>
<evidence type="ECO:0000256" key="3">
    <source>
        <dbReference type="SAM" id="Phobius"/>
    </source>
</evidence>
<dbReference type="GO" id="GO:0008270">
    <property type="term" value="F:zinc ion binding"/>
    <property type="evidence" value="ECO:0007669"/>
    <property type="project" value="UniProtKB-KW"/>
</dbReference>
<evidence type="ECO:0000313" key="5">
    <source>
        <dbReference type="EMBL" id="KAJ7323351.1"/>
    </source>
</evidence>
<feature type="region of interest" description="Disordered" evidence="2">
    <location>
        <begin position="1"/>
        <end position="20"/>
    </location>
</feature>
<keyword evidence="3" id="KW-1133">Transmembrane helix</keyword>
<organism evidence="5 6">
    <name type="scientific">Mycena albidolilacea</name>
    <dbReference type="NCBI Taxonomy" id="1033008"/>
    <lineage>
        <taxon>Eukaryota</taxon>
        <taxon>Fungi</taxon>
        <taxon>Dikarya</taxon>
        <taxon>Basidiomycota</taxon>
        <taxon>Agaricomycotina</taxon>
        <taxon>Agaricomycetes</taxon>
        <taxon>Agaricomycetidae</taxon>
        <taxon>Agaricales</taxon>
        <taxon>Marasmiineae</taxon>
        <taxon>Mycenaceae</taxon>
        <taxon>Mycena</taxon>
    </lineage>
</organism>
<dbReference type="GO" id="GO:0006355">
    <property type="term" value="P:regulation of DNA-templated transcription"/>
    <property type="evidence" value="ECO:0007669"/>
    <property type="project" value="InterPro"/>
</dbReference>
<protein>
    <recommendedName>
        <fullName evidence="4">GATA-type domain-containing protein</fullName>
    </recommendedName>
</protein>
<feature type="domain" description="GATA-type" evidence="4">
    <location>
        <begin position="24"/>
        <end position="50"/>
    </location>
</feature>
<accession>A0AAD6ZIA3</accession>
<dbReference type="Proteomes" id="UP001218218">
    <property type="component" value="Unassembled WGS sequence"/>
</dbReference>